<protein>
    <submittedName>
        <fullName evidence="9">Nitrite reductase small subunit NirD</fullName>
    </submittedName>
</protein>
<keyword evidence="2" id="KW-0001">2Fe-2S</keyword>
<evidence type="ECO:0000256" key="2">
    <source>
        <dbReference type="ARBA" id="ARBA00022714"/>
    </source>
</evidence>
<evidence type="ECO:0000256" key="1">
    <source>
        <dbReference type="ARBA" id="ARBA00022617"/>
    </source>
</evidence>
<dbReference type="EMBL" id="JBDKWZ010000005">
    <property type="protein sequence ID" value="MEN7548451.1"/>
    <property type="molecule type" value="Genomic_DNA"/>
</dbReference>
<accession>A0AAW9SCJ6</accession>
<dbReference type="Proteomes" id="UP001403385">
    <property type="component" value="Unassembled WGS sequence"/>
</dbReference>
<gene>
    <name evidence="9" type="primary">nirD</name>
    <name evidence="9" type="ORF">AAG747_11060</name>
</gene>
<keyword evidence="7" id="KW-0534">Nitrate assimilation</keyword>
<dbReference type="PANTHER" id="PTHR43809">
    <property type="entry name" value="NITRITE REDUCTASE (NADH) LARGE SUBUNIT"/>
    <property type="match status" value="1"/>
</dbReference>
<dbReference type="GO" id="GO:0051537">
    <property type="term" value="F:2 iron, 2 sulfur cluster binding"/>
    <property type="evidence" value="ECO:0007669"/>
    <property type="project" value="UniProtKB-KW"/>
</dbReference>
<dbReference type="GO" id="GO:0042128">
    <property type="term" value="P:nitrate assimilation"/>
    <property type="evidence" value="ECO:0007669"/>
    <property type="project" value="UniProtKB-KW"/>
</dbReference>
<dbReference type="GO" id="GO:0046872">
    <property type="term" value="F:metal ion binding"/>
    <property type="evidence" value="ECO:0007669"/>
    <property type="project" value="UniProtKB-KW"/>
</dbReference>
<evidence type="ECO:0000313" key="10">
    <source>
        <dbReference type="Proteomes" id="UP001403385"/>
    </source>
</evidence>
<dbReference type="Pfam" id="PF13806">
    <property type="entry name" value="Rieske_2"/>
    <property type="match status" value="1"/>
</dbReference>
<reference evidence="9 10" key="1">
    <citation type="submission" date="2024-04" db="EMBL/GenBank/DDBJ databases">
        <title>Novel genus in family Flammeovirgaceae.</title>
        <authorList>
            <person name="Nguyen T.H."/>
            <person name="Vuong T.Q."/>
            <person name="Le H."/>
            <person name="Kim S.-G."/>
        </authorList>
    </citation>
    <scope>NUCLEOTIDE SEQUENCE [LARGE SCALE GENOMIC DNA]</scope>
    <source>
        <strain evidence="9 10">JCM 23209</strain>
    </source>
</reference>
<keyword evidence="6" id="KW-0411">Iron-sulfur</keyword>
<keyword evidence="10" id="KW-1185">Reference proteome</keyword>
<dbReference type="InterPro" id="IPR012748">
    <property type="entry name" value="Rieske-like_NirD"/>
</dbReference>
<dbReference type="InterPro" id="IPR017941">
    <property type="entry name" value="Rieske_2Fe-2S"/>
</dbReference>
<dbReference type="InterPro" id="IPR052034">
    <property type="entry name" value="NasD-like"/>
</dbReference>
<dbReference type="PANTHER" id="PTHR43809:SF1">
    <property type="entry name" value="NITRITE REDUCTASE (NADH) LARGE SUBUNIT"/>
    <property type="match status" value="1"/>
</dbReference>
<dbReference type="PROSITE" id="PS51300">
    <property type="entry name" value="NIRD"/>
    <property type="match status" value="1"/>
</dbReference>
<organism evidence="9 10">
    <name type="scientific">Rapidithrix thailandica</name>
    <dbReference type="NCBI Taxonomy" id="413964"/>
    <lineage>
        <taxon>Bacteria</taxon>
        <taxon>Pseudomonadati</taxon>
        <taxon>Bacteroidota</taxon>
        <taxon>Cytophagia</taxon>
        <taxon>Cytophagales</taxon>
        <taxon>Flammeovirgaceae</taxon>
        <taxon>Rapidithrix</taxon>
    </lineage>
</organism>
<keyword evidence="3" id="KW-0479">Metal-binding</keyword>
<proteinExistence type="predicted"/>
<evidence type="ECO:0000256" key="3">
    <source>
        <dbReference type="ARBA" id="ARBA00022723"/>
    </source>
</evidence>
<evidence type="ECO:0000259" key="8">
    <source>
        <dbReference type="PROSITE" id="PS51296"/>
    </source>
</evidence>
<dbReference type="PROSITE" id="PS51296">
    <property type="entry name" value="RIESKE"/>
    <property type="match status" value="1"/>
</dbReference>
<evidence type="ECO:0000256" key="5">
    <source>
        <dbReference type="ARBA" id="ARBA00023004"/>
    </source>
</evidence>
<dbReference type="GO" id="GO:0008942">
    <property type="term" value="F:nitrite reductase [NAD(P)H] activity"/>
    <property type="evidence" value="ECO:0007669"/>
    <property type="project" value="InterPro"/>
</dbReference>
<evidence type="ECO:0000313" key="9">
    <source>
        <dbReference type="EMBL" id="MEN7548451.1"/>
    </source>
</evidence>
<name>A0AAW9SCJ6_9BACT</name>
<dbReference type="NCBIfam" id="TIGR02378">
    <property type="entry name" value="nirD_assim_sml"/>
    <property type="match status" value="1"/>
</dbReference>
<sequence>MLNSDTIVTQRSWYKVARVEDFPANGGACIKVKDQQIAVFHFSRNNEWYASQHLCPHRQQMGLARGMIGDIQGEPKVACPFHKQTFSLKSGTCLSSDEYQIQVYPVKVEKGFVYVGLEE</sequence>
<feature type="domain" description="Rieske" evidence="8">
    <location>
        <begin position="13"/>
        <end position="115"/>
    </location>
</feature>
<evidence type="ECO:0000256" key="7">
    <source>
        <dbReference type="ARBA" id="ARBA00023063"/>
    </source>
</evidence>
<dbReference type="AlphaFoldDB" id="A0AAW9SCJ6"/>
<evidence type="ECO:0000256" key="4">
    <source>
        <dbReference type="ARBA" id="ARBA00023002"/>
    </source>
</evidence>
<keyword evidence="4" id="KW-0560">Oxidoreductase</keyword>
<dbReference type="InterPro" id="IPR036922">
    <property type="entry name" value="Rieske_2Fe-2S_sf"/>
</dbReference>
<dbReference type="Gene3D" id="2.102.10.10">
    <property type="entry name" value="Rieske [2Fe-2S] iron-sulphur domain"/>
    <property type="match status" value="1"/>
</dbReference>
<dbReference type="RefSeq" id="WP_346821229.1">
    <property type="nucleotide sequence ID" value="NZ_JBDKWZ010000005.1"/>
</dbReference>
<keyword evidence="1" id="KW-0349">Heme</keyword>
<keyword evidence="5" id="KW-0408">Iron</keyword>
<dbReference type="SUPFAM" id="SSF50022">
    <property type="entry name" value="ISP domain"/>
    <property type="match status" value="1"/>
</dbReference>
<dbReference type="CDD" id="cd03529">
    <property type="entry name" value="Rieske_NirD"/>
    <property type="match status" value="1"/>
</dbReference>
<evidence type="ECO:0000256" key="6">
    <source>
        <dbReference type="ARBA" id="ARBA00023014"/>
    </source>
</evidence>
<comment type="caution">
    <text evidence="9">The sequence shown here is derived from an EMBL/GenBank/DDBJ whole genome shotgun (WGS) entry which is preliminary data.</text>
</comment>